<keyword evidence="2 4" id="KW-0521">NADP</keyword>
<dbReference type="EMBL" id="DRYK01000074">
    <property type="protein sequence ID" value="HHP68272.1"/>
    <property type="molecule type" value="Genomic_DNA"/>
</dbReference>
<dbReference type="PIRSF" id="PIRSF000193">
    <property type="entry name" value="Pyrrol-5-carb_rd"/>
    <property type="match status" value="1"/>
</dbReference>
<gene>
    <name evidence="4" type="primary">proC</name>
    <name evidence="9" type="ORF">ENM60_05765</name>
</gene>
<reference evidence="9" key="1">
    <citation type="journal article" date="2020" name="mSystems">
        <title>Genome- and Community-Level Interaction Insights into Carbon Utilization and Element Cycling Functions of Hydrothermarchaeota in Hydrothermal Sediment.</title>
        <authorList>
            <person name="Zhou Z."/>
            <person name="Liu Y."/>
            <person name="Xu W."/>
            <person name="Pan J."/>
            <person name="Luo Z.H."/>
            <person name="Li M."/>
        </authorList>
    </citation>
    <scope>NUCLEOTIDE SEQUENCE [LARGE SCALE GENOMIC DNA]</scope>
    <source>
        <strain evidence="9">SpSt-110</strain>
    </source>
</reference>
<evidence type="ECO:0000256" key="4">
    <source>
        <dbReference type="HAMAP-Rule" id="MF_01925"/>
    </source>
</evidence>
<dbReference type="SUPFAM" id="SSF48179">
    <property type="entry name" value="6-phosphogluconate dehydrogenase C-terminal domain-like"/>
    <property type="match status" value="1"/>
</dbReference>
<evidence type="ECO:0000259" key="7">
    <source>
        <dbReference type="Pfam" id="PF03807"/>
    </source>
</evidence>
<comment type="pathway">
    <text evidence="4">Amino-acid biosynthesis; L-proline biosynthesis; L-proline from L-glutamate 5-semialdehyde: step 1/1.</text>
</comment>
<dbReference type="GO" id="GO:0055129">
    <property type="term" value="P:L-proline biosynthetic process"/>
    <property type="evidence" value="ECO:0007669"/>
    <property type="project" value="UniProtKB-UniRule"/>
</dbReference>
<dbReference type="Gene3D" id="3.40.50.720">
    <property type="entry name" value="NAD(P)-binding Rossmann-like Domain"/>
    <property type="match status" value="1"/>
</dbReference>
<dbReference type="GO" id="GO:0004735">
    <property type="term" value="F:pyrroline-5-carboxylate reductase activity"/>
    <property type="evidence" value="ECO:0007669"/>
    <property type="project" value="UniProtKB-UniRule"/>
</dbReference>
<name>A0A7J3Y008_9CREN</name>
<evidence type="ECO:0000313" key="9">
    <source>
        <dbReference type="EMBL" id="HHP68272.1"/>
    </source>
</evidence>
<dbReference type="UniPathway" id="UPA00098">
    <property type="reaction ID" value="UER00361"/>
</dbReference>
<evidence type="ECO:0000256" key="6">
    <source>
        <dbReference type="PIRSR" id="PIRSR000193-1"/>
    </source>
</evidence>
<sequence>MHGWRSGSQVGCPGRVVAVIGAGRIGSAIISALKDCCGGARIIATGRRDETLERARRLGAEATRSNREAVEAADIVILSVKPHHFPEVVKQCGRDVWRGKVVVSVMAGVKLGTLKTALPGAEVYRAMTNVNVLVRKGSTAVATAEGDPPARGVVEEIFKCMGGVYWVPEELLDAWTSLVGSGPAFIAEIIDALVLGAVAVGMPRDLAYKSILDVLEGTALYLKSVDDHPEKMRDDVITPGGTTIRGLMVMESEGVKAALMKTIEAAYNRSVQIGNEIDSYVKRELKVE</sequence>
<dbReference type="InterPro" id="IPR028939">
    <property type="entry name" value="P5C_Rdtase_cat_N"/>
</dbReference>
<dbReference type="InterPro" id="IPR000304">
    <property type="entry name" value="Pyrroline-COOH_reductase"/>
</dbReference>
<feature type="domain" description="Pyrroline-5-carboxylate reductase catalytic N-terminal" evidence="7">
    <location>
        <begin position="17"/>
        <end position="108"/>
    </location>
</feature>
<organism evidence="9">
    <name type="scientific">Thermogladius calderae</name>
    <dbReference type="NCBI Taxonomy" id="1200300"/>
    <lineage>
        <taxon>Archaea</taxon>
        <taxon>Thermoproteota</taxon>
        <taxon>Thermoprotei</taxon>
        <taxon>Desulfurococcales</taxon>
        <taxon>Desulfurococcaceae</taxon>
        <taxon>Thermogladius</taxon>
    </lineage>
</organism>
<comment type="catalytic activity">
    <reaction evidence="4">
        <text>L-proline + NAD(+) = (S)-1-pyrroline-5-carboxylate + NADH + 2 H(+)</text>
        <dbReference type="Rhea" id="RHEA:14105"/>
        <dbReference type="ChEBI" id="CHEBI:15378"/>
        <dbReference type="ChEBI" id="CHEBI:17388"/>
        <dbReference type="ChEBI" id="CHEBI:57540"/>
        <dbReference type="ChEBI" id="CHEBI:57945"/>
        <dbReference type="ChEBI" id="CHEBI:60039"/>
        <dbReference type="EC" id="1.5.1.2"/>
    </reaction>
</comment>
<dbReference type="PANTHER" id="PTHR11645:SF0">
    <property type="entry name" value="PYRROLINE-5-CARBOXYLATE REDUCTASE 3"/>
    <property type="match status" value="1"/>
</dbReference>
<dbReference type="Pfam" id="PF14748">
    <property type="entry name" value="P5CR_dimer"/>
    <property type="match status" value="1"/>
</dbReference>
<evidence type="ECO:0000256" key="3">
    <source>
        <dbReference type="ARBA" id="ARBA00023002"/>
    </source>
</evidence>
<dbReference type="NCBIfam" id="TIGR00112">
    <property type="entry name" value="proC"/>
    <property type="match status" value="1"/>
</dbReference>
<comment type="catalytic activity">
    <reaction evidence="4">
        <text>L-proline + NADP(+) = (S)-1-pyrroline-5-carboxylate + NADPH + 2 H(+)</text>
        <dbReference type="Rhea" id="RHEA:14109"/>
        <dbReference type="ChEBI" id="CHEBI:15378"/>
        <dbReference type="ChEBI" id="CHEBI:17388"/>
        <dbReference type="ChEBI" id="CHEBI:57783"/>
        <dbReference type="ChEBI" id="CHEBI:58349"/>
        <dbReference type="ChEBI" id="CHEBI:60039"/>
        <dbReference type="EC" id="1.5.1.2"/>
    </reaction>
</comment>
<keyword evidence="4" id="KW-0028">Amino-acid biosynthesis</keyword>
<dbReference type="InterPro" id="IPR008927">
    <property type="entry name" value="6-PGluconate_DH-like_C_sf"/>
</dbReference>
<dbReference type="FunFam" id="1.10.3730.10:FF:000001">
    <property type="entry name" value="Pyrroline-5-carboxylate reductase"/>
    <property type="match status" value="1"/>
</dbReference>
<proteinExistence type="inferred from homology"/>
<feature type="binding site" evidence="6">
    <location>
        <position position="66"/>
    </location>
    <ligand>
        <name>NADPH</name>
        <dbReference type="ChEBI" id="CHEBI:57783"/>
    </ligand>
</feature>
<feature type="domain" description="Pyrroline-5-carboxylate reductase dimerisation" evidence="8">
    <location>
        <begin position="169"/>
        <end position="272"/>
    </location>
</feature>
<evidence type="ECO:0000256" key="5">
    <source>
        <dbReference type="NCBIfam" id="TIGR00112"/>
    </source>
</evidence>
<keyword evidence="4" id="KW-0641">Proline biosynthesis</keyword>
<keyword evidence="4" id="KW-0963">Cytoplasm</keyword>
<dbReference type="EC" id="1.5.1.2" evidence="4 5"/>
<comment type="similarity">
    <text evidence="1 4">Belongs to the pyrroline-5-carboxylate reductase family.</text>
</comment>
<dbReference type="AlphaFoldDB" id="A0A7J3Y008"/>
<comment type="subcellular location">
    <subcellularLocation>
        <location evidence="4">Cytoplasm</location>
    </subcellularLocation>
</comment>
<protein>
    <recommendedName>
        <fullName evidence="4 5">Pyrroline-5-carboxylate reductase</fullName>
        <shortName evidence="4">P5C reductase</shortName>
        <shortName evidence="4">P5CR</shortName>
        <ecNumber evidence="4 5">1.5.1.2</ecNumber>
    </recommendedName>
    <alternativeName>
        <fullName evidence="4">PCA reductase</fullName>
    </alternativeName>
</protein>
<comment type="function">
    <text evidence="4">Catalyzes the reduction of 1-pyrroline-5-carboxylate (PCA) to L-proline.</text>
</comment>
<dbReference type="GO" id="GO:0005737">
    <property type="term" value="C:cytoplasm"/>
    <property type="evidence" value="ECO:0007669"/>
    <property type="project" value="UniProtKB-SubCell"/>
</dbReference>
<evidence type="ECO:0000259" key="8">
    <source>
        <dbReference type="Pfam" id="PF14748"/>
    </source>
</evidence>
<dbReference type="SUPFAM" id="SSF51735">
    <property type="entry name" value="NAD(P)-binding Rossmann-fold domains"/>
    <property type="match status" value="1"/>
</dbReference>
<dbReference type="InterPro" id="IPR029036">
    <property type="entry name" value="P5CR_dimer"/>
</dbReference>
<evidence type="ECO:0000256" key="2">
    <source>
        <dbReference type="ARBA" id="ARBA00022857"/>
    </source>
</evidence>
<dbReference type="PANTHER" id="PTHR11645">
    <property type="entry name" value="PYRROLINE-5-CARBOXYLATE REDUCTASE"/>
    <property type="match status" value="1"/>
</dbReference>
<comment type="caution">
    <text evidence="9">The sequence shown here is derived from an EMBL/GenBank/DDBJ whole genome shotgun (WGS) entry which is preliminary data.</text>
</comment>
<dbReference type="Pfam" id="PF03807">
    <property type="entry name" value="F420_oxidored"/>
    <property type="match status" value="1"/>
</dbReference>
<keyword evidence="3 4" id="KW-0560">Oxidoreductase</keyword>
<dbReference type="InterPro" id="IPR036291">
    <property type="entry name" value="NAD(P)-bd_dom_sf"/>
</dbReference>
<dbReference type="HAMAP" id="MF_01925">
    <property type="entry name" value="P5C_reductase"/>
    <property type="match status" value="1"/>
</dbReference>
<evidence type="ECO:0000256" key="1">
    <source>
        <dbReference type="ARBA" id="ARBA00005525"/>
    </source>
</evidence>
<dbReference type="Gene3D" id="1.10.3730.10">
    <property type="entry name" value="ProC C-terminal domain-like"/>
    <property type="match status" value="1"/>
</dbReference>
<accession>A0A7J3Y008</accession>